<feature type="domain" description="Tail sheath protein subtilisin-like" evidence="2">
    <location>
        <begin position="332"/>
        <end position="413"/>
    </location>
</feature>
<dbReference type="Proteomes" id="UP000643610">
    <property type="component" value="Unassembled WGS sequence"/>
</dbReference>
<accession>A0ABR6XPH1</accession>
<protein>
    <submittedName>
        <fullName evidence="4">Phage tail sheath family protein</fullName>
    </submittedName>
</protein>
<name>A0ABR6XPH1_9BURK</name>
<sequence length="529" mass="56463">MTQQYKTPGVYINEVNAFPNSVVPVATAIPAFIGYTPKAEYQGKSYLNTPQVISSYAEFAAMYLLDDPAPPADPAKQYQPEYYLVAQAPHSSPPSVGHYVNIGGVDYAILPDPNTLYYMVNSLRLFFQNGGGPAYVVSVGTYGAPSKKSLPDSTVRPVNANVSLNDLMAGLAVLTSRQEPTMYVIPEATLLSLADNVTLMQTALLQASEMQTAVCIFDVIGGDTPDPVLYTNDIENFRGATGSHGLNYGVCYYPFIGTTIMQSADIDFTNLFGGDVAPLAALLNPTSNPNPAAAAILNAIQNPPANPLSNSQLQAALLIASPSYQQIMNQVLDYANILPASGAMAGVYAVNDSQNGVWNAPANTSIVGAVSLPIRLSDAQQGNLNVDAVTGKSINAIRFFNGLGILVWGARTLDGNSDDWRYIQVRRTIIYIEQSIKDTLRNYMFSPNDANTWAAVTSMISSFLTSIWQAGGLQGSSPSDAFSVACGLGATMTAADILNGFMNITIKVAVVHPAEFIVLSLQQQMVTSQ</sequence>
<evidence type="ECO:0000259" key="2">
    <source>
        <dbReference type="Pfam" id="PF04984"/>
    </source>
</evidence>
<comment type="caution">
    <text evidence="4">The sequence shown here is derived from an EMBL/GenBank/DDBJ whole genome shotgun (WGS) entry which is preliminary data.</text>
</comment>
<dbReference type="RefSeq" id="WP_186889919.1">
    <property type="nucleotide sequence ID" value="NZ_JACOFU010000002.1"/>
</dbReference>
<evidence type="ECO:0000313" key="5">
    <source>
        <dbReference type="Proteomes" id="UP000643610"/>
    </source>
</evidence>
<dbReference type="Gene3D" id="3.40.50.11780">
    <property type="match status" value="1"/>
</dbReference>
<dbReference type="Pfam" id="PF17482">
    <property type="entry name" value="Phage_sheath_1C"/>
    <property type="match status" value="1"/>
</dbReference>
<reference evidence="4 5" key="1">
    <citation type="submission" date="2020-08" db="EMBL/GenBank/DDBJ databases">
        <title>Novel species isolated from subtropical streams in China.</title>
        <authorList>
            <person name="Lu H."/>
        </authorList>
    </citation>
    <scope>NUCLEOTIDE SEQUENCE [LARGE SCALE GENOMIC DNA]</scope>
    <source>
        <strain evidence="4 5">KCTC 52442</strain>
    </source>
</reference>
<evidence type="ECO:0000256" key="1">
    <source>
        <dbReference type="ARBA" id="ARBA00008005"/>
    </source>
</evidence>
<feature type="domain" description="Tail sheath protein C-terminal" evidence="3">
    <location>
        <begin position="417"/>
        <end position="522"/>
    </location>
</feature>
<proteinExistence type="inferred from homology"/>
<dbReference type="InterPro" id="IPR035089">
    <property type="entry name" value="Phage_sheath_subtilisin"/>
</dbReference>
<dbReference type="PANTHER" id="PTHR35861:SF1">
    <property type="entry name" value="PHAGE TAIL SHEATH PROTEIN"/>
    <property type="match status" value="1"/>
</dbReference>
<keyword evidence="5" id="KW-1185">Reference proteome</keyword>
<dbReference type="InterPro" id="IPR052042">
    <property type="entry name" value="Tail_sheath_structural"/>
</dbReference>
<dbReference type="Pfam" id="PF04984">
    <property type="entry name" value="Phage_sheath_1"/>
    <property type="match status" value="1"/>
</dbReference>
<dbReference type="PANTHER" id="PTHR35861">
    <property type="match status" value="1"/>
</dbReference>
<organism evidence="4 5">
    <name type="scientific">Undibacterium amnicola</name>
    <dbReference type="NCBI Taxonomy" id="1834038"/>
    <lineage>
        <taxon>Bacteria</taxon>
        <taxon>Pseudomonadati</taxon>
        <taxon>Pseudomonadota</taxon>
        <taxon>Betaproteobacteria</taxon>
        <taxon>Burkholderiales</taxon>
        <taxon>Oxalobacteraceae</taxon>
        <taxon>Undibacterium</taxon>
    </lineage>
</organism>
<evidence type="ECO:0000259" key="3">
    <source>
        <dbReference type="Pfam" id="PF17482"/>
    </source>
</evidence>
<gene>
    <name evidence="4" type="ORF">H8K33_05095</name>
</gene>
<comment type="similarity">
    <text evidence="1">Belongs to the myoviridae tail sheath protein family.</text>
</comment>
<dbReference type="EMBL" id="JACOFU010000002">
    <property type="protein sequence ID" value="MBC3830874.1"/>
    <property type="molecule type" value="Genomic_DNA"/>
</dbReference>
<evidence type="ECO:0000313" key="4">
    <source>
        <dbReference type="EMBL" id="MBC3830874.1"/>
    </source>
</evidence>
<dbReference type="InterPro" id="IPR020287">
    <property type="entry name" value="Tail_sheath_C"/>
</dbReference>